<evidence type="ECO:0000256" key="3">
    <source>
        <dbReference type="ARBA" id="ARBA00022448"/>
    </source>
</evidence>
<feature type="transmembrane region" description="Helical" evidence="8">
    <location>
        <begin position="165"/>
        <end position="184"/>
    </location>
</feature>
<evidence type="ECO:0000313" key="9">
    <source>
        <dbReference type="EMBL" id="SHE51923.1"/>
    </source>
</evidence>
<accession>A0A1M4U5H9</accession>
<proteinExistence type="inferred from homology"/>
<evidence type="ECO:0000256" key="8">
    <source>
        <dbReference type="RuleBase" id="RU363041"/>
    </source>
</evidence>
<dbReference type="GO" id="GO:0005886">
    <property type="term" value="C:plasma membrane"/>
    <property type="evidence" value="ECO:0007669"/>
    <property type="project" value="UniProtKB-SubCell"/>
</dbReference>
<dbReference type="InterPro" id="IPR052017">
    <property type="entry name" value="TSUP"/>
</dbReference>
<dbReference type="InterPro" id="IPR002781">
    <property type="entry name" value="TM_pro_TauE-like"/>
</dbReference>
<feature type="transmembrane region" description="Helical" evidence="8">
    <location>
        <begin position="71"/>
        <end position="89"/>
    </location>
</feature>
<feature type="transmembrane region" description="Helical" evidence="8">
    <location>
        <begin position="191"/>
        <end position="213"/>
    </location>
</feature>
<organism evidence="9 10">
    <name type="scientific">Alkalibacter saccharofermentans DSM 14828</name>
    <dbReference type="NCBI Taxonomy" id="1120975"/>
    <lineage>
        <taxon>Bacteria</taxon>
        <taxon>Bacillati</taxon>
        <taxon>Bacillota</taxon>
        <taxon>Clostridia</taxon>
        <taxon>Eubacteriales</taxon>
        <taxon>Eubacteriaceae</taxon>
        <taxon>Alkalibacter</taxon>
    </lineage>
</organism>
<evidence type="ECO:0000256" key="2">
    <source>
        <dbReference type="ARBA" id="ARBA00009142"/>
    </source>
</evidence>
<comment type="similarity">
    <text evidence="2 8">Belongs to the 4-toluene sulfonate uptake permease (TSUP) (TC 2.A.102) family.</text>
</comment>
<gene>
    <name evidence="9" type="ORF">SAMN02746064_00649</name>
</gene>
<dbReference type="PANTHER" id="PTHR30269:SF37">
    <property type="entry name" value="MEMBRANE TRANSPORTER PROTEIN"/>
    <property type="match status" value="1"/>
</dbReference>
<evidence type="ECO:0000313" key="10">
    <source>
        <dbReference type="Proteomes" id="UP000184251"/>
    </source>
</evidence>
<evidence type="ECO:0000256" key="5">
    <source>
        <dbReference type="ARBA" id="ARBA00022692"/>
    </source>
</evidence>
<keyword evidence="5 8" id="KW-0812">Transmembrane</keyword>
<keyword evidence="4 8" id="KW-1003">Cell membrane</keyword>
<keyword evidence="6 8" id="KW-1133">Transmembrane helix</keyword>
<feature type="transmembrane region" description="Helical" evidence="8">
    <location>
        <begin position="127"/>
        <end position="153"/>
    </location>
</feature>
<keyword evidence="3" id="KW-0813">Transport</keyword>
<keyword evidence="10" id="KW-1185">Reference proteome</keyword>
<dbReference type="RefSeq" id="WP_073269648.1">
    <property type="nucleotide sequence ID" value="NZ_FQTU01000003.1"/>
</dbReference>
<dbReference type="Proteomes" id="UP000184251">
    <property type="component" value="Unassembled WGS sequence"/>
</dbReference>
<comment type="subcellular location">
    <subcellularLocation>
        <location evidence="1 8">Cell membrane</location>
        <topology evidence="1 8">Multi-pass membrane protein</topology>
    </subcellularLocation>
</comment>
<dbReference type="STRING" id="1120975.SAMN02746064_00649"/>
<evidence type="ECO:0000256" key="1">
    <source>
        <dbReference type="ARBA" id="ARBA00004651"/>
    </source>
</evidence>
<evidence type="ECO:0000256" key="4">
    <source>
        <dbReference type="ARBA" id="ARBA00022475"/>
    </source>
</evidence>
<dbReference type="EMBL" id="FQTU01000003">
    <property type="protein sequence ID" value="SHE51923.1"/>
    <property type="molecule type" value="Genomic_DNA"/>
</dbReference>
<dbReference type="PANTHER" id="PTHR30269">
    <property type="entry name" value="TRANSMEMBRANE PROTEIN YFCA"/>
    <property type="match status" value="1"/>
</dbReference>
<protein>
    <recommendedName>
        <fullName evidence="8">Probable membrane transporter protein</fullName>
    </recommendedName>
</protein>
<evidence type="ECO:0000256" key="7">
    <source>
        <dbReference type="ARBA" id="ARBA00023136"/>
    </source>
</evidence>
<feature type="transmembrane region" description="Helical" evidence="8">
    <location>
        <begin position="42"/>
        <end position="59"/>
    </location>
</feature>
<feature type="transmembrane region" description="Helical" evidence="8">
    <location>
        <begin position="7"/>
        <end position="36"/>
    </location>
</feature>
<dbReference type="Pfam" id="PF01925">
    <property type="entry name" value="TauE"/>
    <property type="match status" value="1"/>
</dbReference>
<feature type="transmembrane region" description="Helical" evidence="8">
    <location>
        <begin position="95"/>
        <end position="115"/>
    </location>
</feature>
<dbReference type="AlphaFoldDB" id="A0A1M4U5H9"/>
<name>A0A1M4U5H9_9FIRM</name>
<dbReference type="OrthoDB" id="7843147at2"/>
<keyword evidence="7 8" id="KW-0472">Membrane</keyword>
<sequence>MIEGILFFLIILIGGVIQSSTGFGFAIFAMSLLPIIMPFKTAVIAVLCASIVMMVSIVIKLRKSINYKLMLWPVISAMFGRWIGITILTTADEKILFKMLAVILIAFAAYFTAFSERTTISPGRKNGMIAGTISGVLGGLANVGGPPLVAYFYSVCDDKEEYMASIQATFLISGLSSFAMNAAYGNITFEVLKLSLIGSVAILIGSYIGLNIFKLINQIVLRRLINSFMVIMGVIMLIKY</sequence>
<evidence type="ECO:0000256" key="6">
    <source>
        <dbReference type="ARBA" id="ARBA00022989"/>
    </source>
</evidence>
<reference evidence="9 10" key="1">
    <citation type="submission" date="2016-11" db="EMBL/GenBank/DDBJ databases">
        <authorList>
            <person name="Jaros S."/>
            <person name="Januszkiewicz K."/>
            <person name="Wedrychowicz H."/>
        </authorList>
    </citation>
    <scope>NUCLEOTIDE SEQUENCE [LARGE SCALE GENOMIC DNA]</scope>
    <source>
        <strain evidence="9 10">DSM 14828</strain>
    </source>
</reference>
<feature type="transmembrane region" description="Helical" evidence="8">
    <location>
        <begin position="219"/>
        <end position="238"/>
    </location>
</feature>